<evidence type="ECO:0000256" key="1">
    <source>
        <dbReference type="SAM" id="MobiDB-lite"/>
    </source>
</evidence>
<organism evidence="3 4">
    <name type="scientific">Micractinium conductrix</name>
    <dbReference type="NCBI Taxonomy" id="554055"/>
    <lineage>
        <taxon>Eukaryota</taxon>
        <taxon>Viridiplantae</taxon>
        <taxon>Chlorophyta</taxon>
        <taxon>core chlorophytes</taxon>
        <taxon>Trebouxiophyceae</taxon>
        <taxon>Chlorellales</taxon>
        <taxon>Chlorellaceae</taxon>
        <taxon>Chlorella clade</taxon>
        <taxon>Micractinium</taxon>
    </lineage>
</organism>
<dbReference type="PANTHER" id="PTHR31400">
    <property type="entry name" value="GUANYLYL CYCLASE DOMAIN CONTAINING PROTEIN 1 GUCD1"/>
    <property type="match status" value="1"/>
</dbReference>
<accession>A0A2P6VL06</accession>
<sequence>MGHGAETSSARCEPGTDSRTNPEAQAGAAAPPDGQPQAAAPVLTDLAAAALAATHGAAAPPVLCHAVPHIPQRYNWDCGLACVLMVLRALGLRQYHMGTLLELCPTRSIWTIDLAHLLAACGAQVQLLTVTLGANQEYSRERFYAETMQDDSTRVEQLFETASTAGIAVAQRSVPLSALRSLLLSGRYLLVVLVDKATLDEFEMRDPASDRPRLWVPAARLEAARKVFGTDEDLLVVSTNTASASASGPGAHAPDQPAQQHGPAQQQQRQRKEAATAAPPAAAGAAGGATGPGSVIAAWGAAGGAAAPHLFRLRGAALSAAAATIPPAAVLHSTVSVGVRQREGQQHVSFVPEQPLASQPHPERLVPAPVPAPRAAGQPAPRKRRPVVPGLRKLSSDKRPRIKGRFVTRYALWPPRKPRHNEMGAEAAGECRLLAGPAALAAQLLLAVLAFASLAYKRRVERPQRPLNIWGLDVSKQAASMLAAHVCGMLIAMVAHSSVNAEGTSECSWYFWAFTFDTTIGLALTIGLHKAALRGALWWGERTARRQGDAARALAEDGSEGGGSEGAASAAGGPWWKVLLDCGSYGDPPSYRRWGIQLAEWVTCVIAARALCGGLVVLLGPVLAHGAKGLDSLFAGHPTGLLFFVMICCPLLMNVCQVLVQDLVLKFAKGRGAGTSAGQPQKEGLELEGAVAERQVSLLAAAQQRSDALHSVQGKLVKVAQAWQWIMKMFGGCWNIRALPQGLAEHIAAVPPGSSGVDRGGYFEFAAPPLEIAVQLPHSFELGSDKVLTVQSTEDLVQRGKAQQLSCGSGASAQTFQAFDVCRAAVLLHKGWPPQLVPVLDKSKRGEAAGSGAAAAAAGGSPAMAAPSGSGALPPRNQLIPCANQFKHWPSGSSEPELKGFEWAWLPTCGHAHPLGGRCNVPCIIGKLRGDSSKLVVRFPPGRRCFHLKGSKTGKQGGLMRSVVLFAAQTTLLRYSNKSLAGEAAARELVSGAALLSSNGMVGTTNRNTQAARSRALHAALLTRRGLSPCLPAVEP</sequence>
<feature type="region of interest" description="Disordered" evidence="1">
    <location>
        <begin position="550"/>
        <end position="570"/>
    </location>
</feature>
<evidence type="ECO:0000313" key="4">
    <source>
        <dbReference type="Proteomes" id="UP000239649"/>
    </source>
</evidence>
<feature type="transmembrane region" description="Helical" evidence="2">
    <location>
        <begin position="433"/>
        <end position="456"/>
    </location>
</feature>
<feature type="transmembrane region" description="Helical" evidence="2">
    <location>
        <begin position="598"/>
        <end position="620"/>
    </location>
</feature>
<feature type="region of interest" description="Disordered" evidence="1">
    <location>
        <begin position="1"/>
        <end position="37"/>
    </location>
</feature>
<feature type="transmembrane region" description="Helical" evidence="2">
    <location>
        <begin position="509"/>
        <end position="528"/>
    </location>
</feature>
<feature type="compositionally biased region" description="Polar residues" evidence="1">
    <location>
        <begin position="1"/>
        <end position="10"/>
    </location>
</feature>
<evidence type="ECO:0000256" key="2">
    <source>
        <dbReference type="SAM" id="Phobius"/>
    </source>
</evidence>
<dbReference type="OrthoDB" id="431202at2759"/>
<feature type="compositionally biased region" description="Low complexity" evidence="1">
    <location>
        <begin position="242"/>
        <end position="268"/>
    </location>
</feature>
<comment type="caution">
    <text evidence="3">The sequence shown here is derived from an EMBL/GenBank/DDBJ whole genome shotgun (WGS) entry which is preliminary data.</text>
</comment>
<name>A0A2P6VL06_9CHLO</name>
<feature type="region of interest" description="Disordered" evidence="1">
    <location>
        <begin position="241"/>
        <end position="290"/>
    </location>
</feature>
<keyword evidence="2" id="KW-0812">Transmembrane</keyword>
<feature type="compositionally biased region" description="Low complexity" evidence="1">
    <location>
        <begin position="275"/>
        <end position="284"/>
    </location>
</feature>
<keyword evidence="2" id="KW-0472">Membrane</keyword>
<keyword evidence="4" id="KW-1185">Reference proteome</keyword>
<dbReference type="AlphaFoldDB" id="A0A2P6VL06"/>
<reference evidence="3 4" key="1">
    <citation type="journal article" date="2018" name="Plant J.">
        <title>Genome sequences of Chlorella sorokiniana UTEX 1602 and Micractinium conductrix SAG 241.80: implications to maltose excretion by a green alga.</title>
        <authorList>
            <person name="Arriola M.B."/>
            <person name="Velmurugan N."/>
            <person name="Zhang Y."/>
            <person name="Plunkett M.H."/>
            <person name="Hondzo H."/>
            <person name="Barney B.M."/>
        </authorList>
    </citation>
    <scope>NUCLEOTIDE SEQUENCE [LARGE SCALE GENOMIC DNA]</scope>
    <source>
        <strain evidence="3 4">SAG 241.80</strain>
    </source>
</reference>
<proteinExistence type="predicted"/>
<keyword evidence="2" id="KW-1133">Transmembrane helix</keyword>
<dbReference type="InterPro" id="IPR022127">
    <property type="entry name" value="STIMATE/YPL162C"/>
</dbReference>
<feature type="transmembrane region" description="Helical" evidence="2">
    <location>
        <begin position="477"/>
        <end position="497"/>
    </location>
</feature>
<dbReference type="InterPro" id="IPR018616">
    <property type="entry name" value="GUCD1"/>
</dbReference>
<dbReference type="PANTHER" id="PTHR31400:SF1">
    <property type="entry name" value="PROTEIN GUCD1"/>
    <property type="match status" value="1"/>
</dbReference>
<dbReference type="Proteomes" id="UP000239649">
    <property type="component" value="Unassembled WGS sequence"/>
</dbReference>
<dbReference type="Pfam" id="PF09778">
    <property type="entry name" value="Guanylate_cyc_2"/>
    <property type="match status" value="1"/>
</dbReference>
<feature type="transmembrane region" description="Helical" evidence="2">
    <location>
        <begin position="640"/>
        <end position="660"/>
    </location>
</feature>
<protein>
    <submittedName>
        <fullName evidence="3">GUCD1 isoform X2</fullName>
    </submittedName>
</protein>
<gene>
    <name evidence="3" type="ORF">C2E20_2321</name>
</gene>
<dbReference type="EMBL" id="LHPF02000004">
    <property type="protein sequence ID" value="PSC74764.1"/>
    <property type="molecule type" value="Genomic_DNA"/>
</dbReference>
<feature type="compositionally biased region" description="Low complexity" evidence="1">
    <location>
        <begin position="24"/>
        <end position="37"/>
    </location>
</feature>
<evidence type="ECO:0000313" key="3">
    <source>
        <dbReference type="EMBL" id="PSC74764.1"/>
    </source>
</evidence>
<dbReference type="Pfam" id="PF12400">
    <property type="entry name" value="STIMATE"/>
    <property type="match status" value="1"/>
</dbReference>